<name>A0A8J7VS24_9GAMM</name>
<evidence type="ECO:0000313" key="3">
    <source>
        <dbReference type="EMBL" id="MBS7456877.1"/>
    </source>
</evidence>
<reference evidence="3 4" key="1">
    <citation type="journal article" date="2021" name="Microbiol. Resour. Announc.">
        <title>Draft Genome Sequence of Coralloluteibacterium stylophorae LMG 29479T.</title>
        <authorList>
            <person name="Karlyshev A.V."/>
            <person name="Kudryashova E.B."/>
            <person name="Ariskina E.V."/>
            <person name="Conroy A.P."/>
            <person name="Abidueva E.Y."/>
        </authorList>
    </citation>
    <scope>NUCLEOTIDE SEQUENCE [LARGE SCALE GENOMIC DNA]</scope>
    <source>
        <strain evidence="3 4">LMG 29479</strain>
    </source>
</reference>
<dbReference type="Proteomes" id="UP000675747">
    <property type="component" value="Unassembled WGS sequence"/>
</dbReference>
<gene>
    <name evidence="2" type="ORF">KB893_00650</name>
    <name evidence="3" type="ORF">KB893_006995</name>
</gene>
<evidence type="ECO:0000256" key="1">
    <source>
        <dbReference type="SAM" id="SignalP"/>
    </source>
</evidence>
<sequence length="89" mass="8824">MLTATQSLATAAAVFAVSAAAVSAPAQAAEEATGRTVHCYGINSCKGTSDCKSGNHECKGQNECKGQGFKAVTLQQCEAEGGSTTAPAA</sequence>
<dbReference type="EMBL" id="JAGQFT020000004">
    <property type="protein sequence ID" value="MBS7456877.1"/>
    <property type="molecule type" value="Genomic_DNA"/>
</dbReference>
<accession>A0A8J7VS24</accession>
<evidence type="ECO:0008006" key="5">
    <source>
        <dbReference type="Google" id="ProtNLM"/>
    </source>
</evidence>
<dbReference type="AlphaFoldDB" id="A0A8J7VS24"/>
<reference evidence="2" key="2">
    <citation type="submission" date="2021-04" db="EMBL/GenBank/DDBJ databases">
        <authorList>
            <person name="Karlyshev A.V."/>
        </authorList>
    </citation>
    <scope>NUCLEOTIDE SEQUENCE</scope>
    <source>
        <strain evidence="2">LMG 29479</strain>
    </source>
</reference>
<evidence type="ECO:0000313" key="2">
    <source>
        <dbReference type="EMBL" id="MBR0561031.1"/>
    </source>
</evidence>
<comment type="caution">
    <text evidence="2">The sequence shown here is derived from an EMBL/GenBank/DDBJ whole genome shotgun (WGS) entry which is preliminary data.</text>
</comment>
<evidence type="ECO:0000313" key="4">
    <source>
        <dbReference type="Proteomes" id="UP000675747"/>
    </source>
</evidence>
<dbReference type="RefSeq" id="WP_211925001.1">
    <property type="nucleotide sequence ID" value="NZ_JAGQFT020000004.1"/>
</dbReference>
<keyword evidence="4" id="KW-1185">Reference proteome</keyword>
<protein>
    <recommendedName>
        <fullName evidence="5">Silver efflux pump</fullName>
    </recommendedName>
</protein>
<feature type="signal peptide" evidence="1">
    <location>
        <begin position="1"/>
        <end position="28"/>
    </location>
</feature>
<dbReference type="EMBL" id="JAGQFT010000002">
    <property type="protein sequence ID" value="MBR0561031.1"/>
    <property type="molecule type" value="Genomic_DNA"/>
</dbReference>
<organism evidence="2">
    <name type="scientific">Coralloluteibacterium stylophorae</name>
    <dbReference type="NCBI Taxonomy" id="1776034"/>
    <lineage>
        <taxon>Bacteria</taxon>
        <taxon>Pseudomonadati</taxon>
        <taxon>Pseudomonadota</taxon>
        <taxon>Gammaproteobacteria</taxon>
        <taxon>Lysobacterales</taxon>
        <taxon>Lysobacteraceae</taxon>
        <taxon>Coralloluteibacterium</taxon>
    </lineage>
</organism>
<proteinExistence type="predicted"/>
<keyword evidence="1" id="KW-0732">Signal</keyword>
<feature type="chain" id="PRO_5042774155" description="Silver efflux pump" evidence="1">
    <location>
        <begin position="29"/>
        <end position="89"/>
    </location>
</feature>